<gene>
    <name evidence="2" type="ORF">K5V21_07820</name>
</gene>
<evidence type="ECO:0000313" key="3">
    <source>
        <dbReference type="Proteomes" id="UP001299068"/>
    </source>
</evidence>
<keyword evidence="1" id="KW-0472">Membrane</keyword>
<evidence type="ECO:0000313" key="2">
    <source>
        <dbReference type="EMBL" id="MBY0755363.1"/>
    </source>
</evidence>
<reference evidence="2 3" key="1">
    <citation type="journal article" date="2021" name="Cell Host Microbe">
        <title>in vivo commensal control of Clostridioides difficile virulence.</title>
        <authorList>
            <person name="Girinathan B.P."/>
            <person name="Dibenedetto N."/>
            <person name="Worley J.N."/>
            <person name="Peltier J."/>
            <person name="Arrieta-Ortiz M.L."/>
            <person name="Rupa Christinal Immanuel S."/>
            <person name="Lavin R."/>
            <person name="Delaney M.L."/>
            <person name="Cummins C."/>
            <person name="Hoffmann M."/>
            <person name="Luo Y."/>
            <person name="Gonzalez-Escalona N."/>
            <person name="Allard M."/>
            <person name="Onderdonk A.B."/>
            <person name="Gerber G.K."/>
            <person name="Sonenshein A.L."/>
            <person name="Baliga N."/>
            <person name="Dupuy B."/>
            <person name="Bry L."/>
        </authorList>
    </citation>
    <scope>NUCLEOTIDE SEQUENCE [LARGE SCALE GENOMIC DNA]</scope>
    <source>
        <strain evidence="2 3">DSM 599</strain>
    </source>
</reference>
<evidence type="ECO:0008006" key="4">
    <source>
        <dbReference type="Google" id="ProtNLM"/>
    </source>
</evidence>
<comment type="caution">
    <text evidence="2">The sequence shown here is derived from an EMBL/GenBank/DDBJ whole genome shotgun (WGS) entry which is preliminary data.</text>
</comment>
<protein>
    <recommendedName>
        <fullName evidence="4">YcxB-like protein domain-containing protein</fullName>
    </recommendedName>
</protein>
<keyword evidence="3" id="KW-1185">Reference proteome</keyword>
<name>A0ABS7KX11_CLOSR</name>
<keyword evidence="1" id="KW-1133">Transmembrane helix</keyword>
<sequence length="370" mass="43077">MKLTYEISKERYKEILEKSLNGKLESLNTMKRSKFYKILLAIVIPLFAFLLLITILTAGTDLAIKVFSKMLFYIVLIFLYYELLFKIIPKIQKKILMKKGNSLIENKLSNINKLIKAVIEIDKKSMRFYDELKSEEIAYCSIDTVNIFEDFIHIKYLKNDVIDIPLEAFNNEDELEKCYKIIKENIKSCKSEKLTIDNADITYIRSEDDIRNLNKYIFTTKEGKIGIKATKAVFLYSSILVAVLTIILIACLSSFKAAYISIIFFVIVILIARTRWSTGRIKRITLEQDIKYFNNKNKNRSITFKENGIQFYQEDNICTIKYEAIKSIEESNGLILLKNNLLIAYIPNRLFKSEGKQKVINILKSKCNIL</sequence>
<accession>A0ABS7KX11</accession>
<evidence type="ECO:0000256" key="1">
    <source>
        <dbReference type="SAM" id="Phobius"/>
    </source>
</evidence>
<dbReference type="RefSeq" id="WP_221860583.1">
    <property type="nucleotide sequence ID" value="NZ_JAIKTU010000005.1"/>
</dbReference>
<keyword evidence="1" id="KW-0812">Transmembrane</keyword>
<organism evidence="2 3">
    <name type="scientific">Clostridium sardiniense</name>
    <name type="common">Clostridium absonum</name>
    <dbReference type="NCBI Taxonomy" id="29369"/>
    <lineage>
        <taxon>Bacteria</taxon>
        <taxon>Bacillati</taxon>
        <taxon>Bacillota</taxon>
        <taxon>Clostridia</taxon>
        <taxon>Eubacteriales</taxon>
        <taxon>Clostridiaceae</taxon>
        <taxon>Clostridium</taxon>
    </lineage>
</organism>
<proteinExistence type="predicted"/>
<feature type="transmembrane region" description="Helical" evidence="1">
    <location>
        <begin position="70"/>
        <end position="88"/>
    </location>
</feature>
<feature type="transmembrane region" description="Helical" evidence="1">
    <location>
        <begin position="38"/>
        <end position="58"/>
    </location>
</feature>
<feature type="transmembrane region" description="Helical" evidence="1">
    <location>
        <begin position="233"/>
        <end position="252"/>
    </location>
</feature>
<dbReference type="EMBL" id="JAIKTU010000005">
    <property type="protein sequence ID" value="MBY0755363.1"/>
    <property type="molecule type" value="Genomic_DNA"/>
</dbReference>
<dbReference type="Proteomes" id="UP001299068">
    <property type="component" value="Unassembled WGS sequence"/>
</dbReference>
<feature type="transmembrane region" description="Helical" evidence="1">
    <location>
        <begin position="258"/>
        <end position="276"/>
    </location>
</feature>